<keyword evidence="4" id="KW-1185">Reference proteome</keyword>
<proteinExistence type="predicted"/>
<dbReference type="EMBL" id="JANBQB010002487">
    <property type="protein sequence ID" value="KAJ1966824.1"/>
    <property type="molecule type" value="Genomic_DNA"/>
</dbReference>
<dbReference type="Proteomes" id="UP001151582">
    <property type="component" value="Unassembled WGS sequence"/>
</dbReference>
<evidence type="ECO:0000313" key="4">
    <source>
        <dbReference type="Proteomes" id="UP001151582"/>
    </source>
</evidence>
<feature type="compositionally biased region" description="Polar residues" evidence="1">
    <location>
        <begin position="121"/>
        <end position="131"/>
    </location>
</feature>
<accession>A0A9W8ARS5</accession>
<dbReference type="OrthoDB" id="10494005at2759"/>
<evidence type="ECO:0000256" key="2">
    <source>
        <dbReference type="SAM" id="SignalP"/>
    </source>
</evidence>
<name>A0A9W8ARS5_9FUNG</name>
<feature type="chain" id="PRO_5040800159" evidence="2">
    <location>
        <begin position="16"/>
        <end position="317"/>
    </location>
</feature>
<dbReference type="AlphaFoldDB" id="A0A9W8ARS5"/>
<feature type="region of interest" description="Disordered" evidence="1">
    <location>
        <begin position="115"/>
        <end position="137"/>
    </location>
</feature>
<evidence type="ECO:0000313" key="3">
    <source>
        <dbReference type="EMBL" id="KAJ1966824.1"/>
    </source>
</evidence>
<sequence length="317" mass="35483">MARIYLLALLAAVQASRYAVKATPVYDQDGGADGNMGNPTSDSHFPYSAMGQGYNKEATLGHPGHVLPIPSDQQFNGAGVFQNPSSLYPTAQEHQSPSEFQFDDNTHLLAQGEQLSEAADQPSQSKNQANNHIDPAKINNYPYLDPEIRAELLDPNLHANGVIESASTSVSDLQFQIRDYYNQQLVAALGPVDENKMPFYNPVFPDIASAIKKKHFIAFLYVDTESKQLMLRHPYSDKMFREVDYGKLQMWLTLPEYFSSVYIIPLSTNHFLLHMALMEQVDQVNFSNDPVRHMFDGKQMPPKNTIFKPLGELGLNG</sequence>
<organism evidence="3 4">
    <name type="scientific">Dimargaris verticillata</name>
    <dbReference type="NCBI Taxonomy" id="2761393"/>
    <lineage>
        <taxon>Eukaryota</taxon>
        <taxon>Fungi</taxon>
        <taxon>Fungi incertae sedis</taxon>
        <taxon>Zoopagomycota</taxon>
        <taxon>Kickxellomycotina</taxon>
        <taxon>Dimargaritomycetes</taxon>
        <taxon>Dimargaritales</taxon>
        <taxon>Dimargaritaceae</taxon>
        <taxon>Dimargaris</taxon>
    </lineage>
</organism>
<evidence type="ECO:0000256" key="1">
    <source>
        <dbReference type="SAM" id="MobiDB-lite"/>
    </source>
</evidence>
<protein>
    <submittedName>
        <fullName evidence="3">Uncharacterized protein</fullName>
    </submittedName>
</protein>
<feature type="signal peptide" evidence="2">
    <location>
        <begin position="1"/>
        <end position="15"/>
    </location>
</feature>
<comment type="caution">
    <text evidence="3">The sequence shown here is derived from an EMBL/GenBank/DDBJ whole genome shotgun (WGS) entry which is preliminary data.</text>
</comment>
<gene>
    <name evidence="3" type="ORF">H4R34_006464</name>
</gene>
<reference evidence="3" key="1">
    <citation type="submission" date="2022-07" db="EMBL/GenBank/DDBJ databases">
        <title>Phylogenomic reconstructions and comparative analyses of Kickxellomycotina fungi.</title>
        <authorList>
            <person name="Reynolds N.K."/>
            <person name="Stajich J.E."/>
            <person name="Barry K."/>
            <person name="Grigoriev I.V."/>
            <person name="Crous P."/>
            <person name="Smith M.E."/>
        </authorList>
    </citation>
    <scope>NUCLEOTIDE SEQUENCE</scope>
    <source>
        <strain evidence="3">RSA 567</strain>
    </source>
</reference>
<keyword evidence="2" id="KW-0732">Signal</keyword>